<keyword evidence="8" id="KW-1185">Reference proteome</keyword>
<proteinExistence type="predicted"/>
<dbReference type="AlphaFoldDB" id="A0A7R7ELA7"/>
<dbReference type="Pfam" id="PF02518">
    <property type="entry name" value="HATPase_c"/>
    <property type="match status" value="1"/>
</dbReference>
<dbReference type="EMBL" id="AP024169">
    <property type="protein sequence ID" value="BCN31120.1"/>
    <property type="molecule type" value="Genomic_DNA"/>
</dbReference>
<accession>A0A7R7ELA7</accession>
<dbReference type="PRINTS" id="PR00344">
    <property type="entry name" value="BCTRLSENSOR"/>
</dbReference>
<keyword evidence="4" id="KW-0808">Transferase</keyword>
<dbReference type="InterPro" id="IPR003594">
    <property type="entry name" value="HATPase_dom"/>
</dbReference>
<dbReference type="KEGG" id="ahb:bsdtb5_24150"/>
<dbReference type="InterPro" id="IPR004358">
    <property type="entry name" value="Sig_transdc_His_kin-like_C"/>
</dbReference>
<organism evidence="7 8">
    <name type="scientific">Anaeromicropila herbilytica</name>
    <dbReference type="NCBI Taxonomy" id="2785025"/>
    <lineage>
        <taxon>Bacteria</taxon>
        <taxon>Bacillati</taxon>
        <taxon>Bacillota</taxon>
        <taxon>Clostridia</taxon>
        <taxon>Lachnospirales</taxon>
        <taxon>Lachnospiraceae</taxon>
        <taxon>Anaeromicropila</taxon>
    </lineage>
</organism>
<dbReference type="PROSITE" id="PS50109">
    <property type="entry name" value="HIS_KIN"/>
    <property type="match status" value="1"/>
</dbReference>
<dbReference type="InterPro" id="IPR005467">
    <property type="entry name" value="His_kinase_dom"/>
</dbReference>
<reference evidence="7 8" key="1">
    <citation type="submission" date="2020-11" db="EMBL/GenBank/DDBJ databases">
        <title>Draft genome sequencing of a Lachnospiraceae strain isolated from anoxic soil subjected to BSD treatment.</title>
        <authorList>
            <person name="Uek A."/>
            <person name="Tonouchi A."/>
        </authorList>
    </citation>
    <scope>NUCLEOTIDE SEQUENCE [LARGE SCALE GENOMIC DNA]</scope>
    <source>
        <strain evidence="7 8">TB5</strain>
    </source>
</reference>
<dbReference type="Proteomes" id="UP000595897">
    <property type="component" value="Chromosome"/>
</dbReference>
<evidence type="ECO:0000256" key="5">
    <source>
        <dbReference type="ARBA" id="ARBA00023012"/>
    </source>
</evidence>
<evidence type="ECO:0000256" key="2">
    <source>
        <dbReference type="ARBA" id="ARBA00012438"/>
    </source>
</evidence>
<protein>
    <recommendedName>
        <fullName evidence="2">histidine kinase</fullName>
        <ecNumber evidence="2">2.7.13.3</ecNumber>
    </recommendedName>
</protein>
<dbReference type="GO" id="GO:0000155">
    <property type="term" value="F:phosphorelay sensor kinase activity"/>
    <property type="evidence" value="ECO:0007669"/>
    <property type="project" value="TreeGrafter"/>
</dbReference>
<feature type="domain" description="Histidine kinase" evidence="6">
    <location>
        <begin position="1"/>
        <end position="77"/>
    </location>
</feature>
<gene>
    <name evidence="7" type="ORF">bsdtb5_24150</name>
</gene>
<evidence type="ECO:0000256" key="1">
    <source>
        <dbReference type="ARBA" id="ARBA00000085"/>
    </source>
</evidence>
<sequence length="77" mass="8336">MNSDFIILTIEDNGPGISKEDQAKIFDAYYKKGISIGTAGDGIGLYVAKENMTIIHGTITVESNLTKGSKFILTIPR</sequence>
<evidence type="ECO:0000259" key="6">
    <source>
        <dbReference type="PROSITE" id="PS50109"/>
    </source>
</evidence>
<keyword evidence="4" id="KW-0418">Kinase</keyword>
<evidence type="ECO:0000313" key="8">
    <source>
        <dbReference type="Proteomes" id="UP000595897"/>
    </source>
</evidence>
<evidence type="ECO:0000313" key="7">
    <source>
        <dbReference type="EMBL" id="BCN31120.1"/>
    </source>
</evidence>
<dbReference type="PANTHER" id="PTHR43547">
    <property type="entry name" value="TWO-COMPONENT HISTIDINE KINASE"/>
    <property type="match status" value="1"/>
</dbReference>
<dbReference type="PANTHER" id="PTHR43547:SF2">
    <property type="entry name" value="HYBRID SIGNAL TRANSDUCTION HISTIDINE KINASE C"/>
    <property type="match status" value="1"/>
</dbReference>
<dbReference type="Gene3D" id="3.30.565.10">
    <property type="entry name" value="Histidine kinase-like ATPase, C-terminal domain"/>
    <property type="match status" value="1"/>
</dbReference>
<name>A0A7R7ELA7_9FIRM</name>
<dbReference type="SUPFAM" id="SSF55874">
    <property type="entry name" value="ATPase domain of HSP90 chaperone/DNA topoisomerase II/histidine kinase"/>
    <property type="match status" value="1"/>
</dbReference>
<keyword evidence="3" id="KW-0597">Phosphoprotein</keyword>
<evidence type="ECO:0000256" key="3">
    <source>
        <dbReference type="ARBA" id="ARBA00022553"/>
    </source>
</evidence>
<dbReference type="EC" id="2.7.13.3" evidence="2"/>
<comment type="catalytic activity">
    <reaction evidence="1">
        <text>ATP + protein L-histidine = ADP + protein N-phospho-L-histidine.</text>
        <dbReference type="EC" id="2.7.13.3"/>
    </reaction>
</comment>
<dbReference type="InterPro" id="IPR036890">
    <property type="entry name" value="HATPase_C_sf"/>
</dbReference>
<evidence type="ECO:0000256" key="4">
    <source>
        <dbReference type="ARBA" id="ARBA00022777"/>
    </source>
</evidence>
<keyword evidence="5" id="KW-0902">Two-component regulatory system</keyword>
<dbReference type="RefSeq" id="WP_271712265.1">
    <property type="nucleotide sequence ID" value="NZ_AP024169.1"/>
</dbReference>